<dbReference type="InterPro" id="IPR004263">
    <property type="entry name" value="Exostosin"/>
</dbReference>
<feature type="domain" description="Exostosin GT47" evidence="1">
    <location>
        <begin position="129"/>
        <end position="250"/>
    </location>
</feature>
<name>A0ABU3DQS2_9FLAO</name>
<keyword evidence="3" id="KW-1185">Reference proteome</keyword>
<evidence type="ECO:0000313" key="2">
    <source>
        <dbReference type="EMBL" id="MDT0686066.1"/>
    </source>
</evidence>
<dbReference type="EMBL" id="JAVRHN010000004">
    <property type="protein sequence ID" value="MDT0686066.1"/>
    <property type="molecule type" value="Genomic_DNA"/>
</dbReference>
<dbReference type="RefSeq" id="WP_311499469.1">
    <property type="nucleotide sequence ID" value="NZ_JAVRHN010000004.1"/>
</dbReference>
<comment type="caution">
    <text evidence="2">The sequence shown here is derived from an EMBL/GenBank/DDBJ whole genome shotgun (WGS) entry which is preliminary data.</text>
</comment>
<dbReference type="InterPro" id="IPR040911">
    <property type="entry name" value="Exostosin_GT47"/>
</dbReference>
<dbReference type="PANTHER" id="PTHR11062">
    <property type="entry name" value="EXOSTOSIN HEPARAN SULFATE GLYCOSYLTRANSFERASE -RELATED"/>
    <property type="match status" value="1"/>
</dbReference>
<protein>
    <submittedName>
        <fullName evidence="2">Exostosin family protein</fullName>
    </submittedName>
</protein>
<evidence type="ECO:0000259" key="1">
    <source>
        <dbReference type="Pfam" id="PF03016"/>
    </source>
</evidence>
<accession>A0ABU3DQS2</accession>
<dbReference type="Pfam" id="PF03016">
    <property type="entry name" value="Exostosin_GT47"/>
    <property type="match status" value="1"/>
</dbReference>
<proteinExistence type="predicted"/>
<reference evidence="2 3" key="1">
    <citation type="submission" date="2023-09" db="EMBL/GenBank/DDBJ databases">
        <authorList>
            <person name="Rey-Velasco X."/>
        </authorList>
    </citation>
    <scope>NUCLEOTIDE SEQUENCE [LARGE SCALE GENOMIC DNA]</scope>
    <source>
        <strain evidence="2 3">F225</strain>
    </source>
</reference>
<gene>
    <name evidence="2" type="ORF">RM541_06800</name>
</gene>
<evidence type="ECO:0000313" key="3">
    <source>
        <dbReference type="Proteomes" id="UP001253848"/>
    </source>
</evidence>
<sequence>MKLFLTSAYPYNAETNFAVQWLKESARLDPYKIHSLCDNPKSADIILFVEHHPDNDPYFFKVFNSPLYKKYREKCFLYHDRDWVIPLLRGIFPSIGRNLFARNRTASGHYIARICRNEAIRYEPEEIPHEYLFSFVGSSATHHVRKEILNIDHISCYLKDTSGKNSWMLNPKEKLMFEKSYADIMKKSLFIICPRGFGPSTYRLFESMEMGRAPVIISDDWVPIDGPAWQEFSIHLPEEKIDQLPKILEKKKGEAREMGCKARLAWENWFSKEVSFHRFAETLNRLQQNEVKRMSFKNWIIYLQFLHPFHFRNLLRYRKQVDFTRKN</sequence>
<organism evidence="2 3">
    <name type="scientific">Autumnicola psychrophila</name>
    <dbReference type="NCBI Taxonomy" id="3075592"/>
    <lineage>
        <taxon>Bacteria</taxon>
        <taxon>Pseudomonadati</taxon>
        <taxon>Bacteroidota</taxon>
        <taxon>Flavobacteriia</taxon>
        <taxon>Flavobacteriales</taxon>
        <taxon>Flavobacteriaceae</taxon>
        <taxon>Autumnicola</taxon>
    </lineage>
</organism>
<dbReference type="Proteomes" id="UP001253848">
    <property type="component" value="Unassembled WGS sequence"/>
</dbReference>